<name>A0A975BHW2_9BACT</name>
<evidence type="ECO:0000313" key="2">
    <source>
        <dbReference type="Proteomes" id="UP000663722"/>
    </source>
</evidence>
<organism evidence="1 2">
    <name type="scientific">Desulfonema magnum</name>
    <dbReference type="NCBI Taxonomy" id="45655"/>
    <lineage>
        <taxon>Bacteria</taxon>
        <taxon>Pseudomonadati</taxon>
        <taxon>Thermodesulfobacteriota</taxon>
        <taxon>Desulfobacteria</taxon>
        <taxon>Desulfobacterales</taxon>
        <taxon>Desulfococcaceae</taxon>
        <taxon>Desulfonema</taxon>
    </lineage>
</organism>
<protein>
    <submittedName>
        <fullName evidence="1">Uncharacterized protein</fullName>
    </submittedName>
</protein>
<gene>
    <name evidence="1" type="ORF">dnm_018220</name>
</gene>
<proteinExistence type="predicted"/>
<reference evidence="1" key="1">
    <citation type="journal article" date="2021" name="Microb. Physiol.">
        <title>Proteogenomic Insights into the Physiology of Marine, Sulfate-Reducing, Filamentous Desulfonema limicola and Desulfonema magnum.</title>
        <authorList>
            <person name="Schnaars V."/>
            <person name="Wohlbrand L."/>
            <person name="Scheve S."/>
            <person name="Hinrichs C."/>
            <person name="Reinhardt R."/>
            <person name="Rabus R."/>
        </authorList>
    </citation>
    <scope>NUCLEOTIDE SEQUENCE</scope>
    <source>
        <strain evidence="1">4be13</strain>
    </source>
</reference>
<accession>A0A975BHW2</accession>
<dbReference type="Proteomes" id="UP000663722">
    <property type="component" value="Chromosome"/>
</dbReference>
<dbReference type="KEGG" id="dmm:dnm_018220"/>
<dbReference type="AlphaFoldDB" id="A0A975BHW2"/>
<keyword evidence="2" id="KW-1185">Reference proteome</keyword>
<dbReference type="EMBL" id="CP061800">
    <property type="protein sequence ID" value="QTA85807.1"/>
    <property type="molecule type" value="Genomic_DNA"/>
</dbReference>
<sequence length="49" mass="5747">MLHEIRPCFGNTVFIMFQFLSPILTDKFSYADDLIICPNIPIIFFGFFI</sequence>
<evidence type="ECO:0000313" key="1">
    <source>
        <dbReference type="EMBL" id="QTA85807.1"/>
    </source>
</evidence>